<evidence type="ECO:0000313" key="3">
    <source>
        <dbReference type="Proteomes" id="UP000240080"/>
    </source>
</evidence>
<dbReference type="GeneTree" id="ENSGT00410000028750"/>
<organism evidence="2 3">
    <name type="scientific">Pan paniscus</name>
    <name type="common">Pygmy chimpanzee</name>
    <name type="synonym">Bonobo</name>
    <dbReference type="NCBI Taxonomy" id="9597"/>
    <lineage>
        <taxon>Eukaryota</taxon>
        <taxon>Metazoa</taxon>
        <taxon>Chordata</taxon>
        <taxon>Craniata</taxon>
        <taxon>Vertebrata</taxon>
        <taxon>Euteleostomi</taxon>
        <taxon>Mammalia</taxon>
        <taxon>Eutheria</taxon>
        <taxon>Euarchontoglires</taxon>
        <taxon>Primates</taxon>
        <taxon>Haplorrhini</taxon>
        <taxon>Catarrhini</taxon>
        <taxon>Hominidae</taxon>
        <taxon>Pan</taxon>
    </lineage>
</organism>
<feature type="region of interest" description="Disordered" evidence="1">
    <location>
        <begin position="165"/>
        <end position="256"/>
    </location>
</feature>
<name>A0A2R9B274_PANPA</name>
<keyword evidence="3" id="KW-1185">Reference proteome</keyword>
<reference evidence="2" key="2">
    <citation type="submission" date="2025-08" db="UniProtKB">
        <authorList>
            <consortium name="Ensembl"/>
        </authorList>
    </citation>
    <scope>IDENTIFICATION</scope>
</reference>
<sequence>MRHSVNPEGGAGEVVRGRDPRWLRTPRSTEILGEDLAGPSAGTTARPAAPPPQPREPGAPGLRRAPPRTRMDSSGLGPGSDAPRHSSAGRSRRDLRAAGAVLPVDLERERAALCARQSGHGPPAVRWLLGSRGAERGGLACRRVAAEHAQPSANLICQSELETSAFPPSKLPSAQAPSSGGQLRRPAWHAGSGGRGGRGPGAELASGYWGARADDGRPLSAGRKLHLPEAAGLPGNAGKSGEPHKVGEVGNQPRDS</sequence>
<dbReference type="Proteomes" id="UP000240080">
    <property type="component" value="Chromosome 9"/>
</dbReference>
<protein>
    <submittedName>
        <fullName evidence="2">Uncharacterized protein</fullName>
    </submittedName>
</protein>
<dbReference type="EMBL" id="AJFE02011665">
    <property type="status" value="NOT_ANNOTATED_CDS"/>
    <property type="molecule type" value="Genomic_DNA"/>
</dbReference>
<reference evidence="2 3" key="1">
    <citation type="journal article" date="2012" name="Nature">
        <title>The bonobo genome compared with the chimpanzee and human genomes.</title>
        <authorList>
            <person name="Prufer K."/>
            <person name="Munch K."/>
            <person name="Hellmann I."/>
            <person name="Akagi K."/>
            <person name="Miller J.R."/>
            <person name="Walenz B."/>
            <person name="Koren S."/>
            <person name="Sutton G."/>
            <person name="Kodira C."/>
            <person name="Winer R."/>
            <person name="Knight J.R."/>
            <person name="Mullikin J.C."/>
            <person name="Meader S.J."/>
            <person name="Ponting C.P."/>
            <person name="Lunter G."/>
            <person name="Higashino S."/>
            <person name="Hobolth A."/>
            <person name="Dutheil J."/>
            <person name="Karakoc E."/>
            <person name="Alkan C."/>
            <person name="Sajjadian S."/>
            <person name="Catacchio C.R."/>
            <person name="Ventura M."/>
            <person name="Marques-Bonet T."/>
            <person name="Eichler E.E."/>
            <person name="Andre C."/>
            <person name="Atencia R."/>
            <person name="Mugisha L."/>
            <person name="Junhold J."/>
            <person name="Patterson N."/>
            <person name="Siebauer M."/>
            <person name="Good J.M."/>
            <person name="Fischer A."/>
            <person name="Ptak S.E."/>
            <person name="Lachmann M."/>
            <person name="Symer D.E."/>
            <person name="Mailund T."/>
            <person name="Schierup M.H."/>
            <person name="Andres A.M."/>
            <person name="Kelso J."/>
            <person name="Paabo S."/>
        </authorList>
    </citation>
    <scope>NUCLEOTIDE SEQUENCE [LARGE SCALE GENOMIC DNA]</scope>
</reference>
<proteinExistence type="predicted"/>
<feature type="region of interest" description="Disordered" evidence="1">
    <location>
        <begin position="1"/>
        <end position="96"/>
    </location>
</feature>
<dbReference type="Ensembl" id="ENSPPAT00000046531.1">
    <property type="protein sequence ID" value="ENSPPAP00000023706.1"/>
    <property type="gene ID" value="ENSPPAG00000035014.1"/>
</dbReference>
<dbReference type="Bgee" id="ENSPPAG00000035014">
    <property type="expression patterns" value="Expressed in adult mammalian kidney and 1 other cell type or tissue"/>
</dbReference>
<accession>A0A2R9B274</accession>
<dbReference type="OMA" id="NSICQKL"/>
<feature type="compositionally biased region" description="Gly residues" evidence="1">
    <location>
        <begin position="191"/>
        <end position="200"/>
    </location>
</feature>
<feature type="compositionally biased region" description="Pro residues" evidence="1">
    <location>
        <begin position="48"/>
        <end position="57"/>
    </location>
</feature>
<dbReference type="Pfam" id="PF17710">
    <property type="entry name" value="DUF5555"/>
    <property type="match status" value="1"/>
</dbReference>
<dbReference type="InterPro" id="IPR040791">
    <property type="entry name" value="DUF5555"/>
</dbReference>
<feature type="compositionally biased region" description="Low complexity" evidence="1">
    <location>
        <begin position="37"/>
        <end position="47"/>
    </location>
</feature>
<evidence type="ECO:0000313" key="2">
    <source>
        <dbReference type="Ensembl" id="ENSPPAP00000023706.1"/>
    </source>
</evidence>
<dbReference type="STRING" id="9597.ENSPPAP00000023706"/>
<reference evidence="2" key="3">
    <citation type="submission" date="2025-09" db="UniProtKB">
        <authorList>
            <consortium name="Ensembl"/>
        </authorList>
    </citation>
    <scope>IDENTIFICATION</scope>
</reference>
<dbReference type="AlphaFoldDB" id="A0A2R9B274"/>
<evidence type="ECO:0000256" key="1">
    <source>
        <dbReference type="SAM" id="MobiDB-lite"/>
    </source>
</evidence>